<dbReference type="Gene3D" id="3.40.50.2000">
    <property type="entry name" value="Glycogen Phosphorylase B"/>
    <property type="match status" value="2"/>
</dbReference>
<evidence type="ECO:0000256" key="6">
    <source>
        <dbReference type="ARBA" id="ARBA00022984"/>
    </source>
</evidence>
<keyword evidence="3 10" id="KW-0328">Glycosyltransferase</keyword>
<dbReference type="InterPro" id="IPR006009">
    <property type="entry name" value="GlcNAc_MurG"/>
</dbReference>
<dbReference type="RefSeq" id="WP_015361422.1">
    <property type="nucleotide sequence ID" value="NZ_QKZR01000001.1"/>
</dbReference>
<comment type="similarity">
    <text evidence="10">Belongs to the glycosyltransferase 28 family. MurG subfamily.</text>
</comment>
<keyword evidence="7 10" id="KW-0472">Membrane</keyword>
<keyword evidence="5 10" id="KW-0133">Cell shape</keyword>
<comment type="caution">
    <text evidence="10">Lacks conserved residue(s) required for the propagation of feature annotation.</text>
</comment>
<evidence type="ECO:0000256" key="4">
    <source>
        <dbReference type="ARBA" id="ARBA00022679"/>
    </source>
</evidence>
<gene>
    <name evidence="10" type="primary">murG</name>
    <name evidence="13" type="ORF">LX97_00605</name>
</gene>
<comment type="subcellular location">
    <subcellularLocation>
        <location evidence="10">Cell membrane</location>
        <topology evidence="10">Peripheral membrane protein</topology>
        <orientation evidence="10">Cytoplasmic side</orientation>
    </subcellularLocation>
</comment>
<feature type="binding site" evidence="10">
    <location>
        <position position="203"/>
    </location>
    <ligand>
        <name>UDP-N-acetyl-alpha-D-glucosamine</name>
        <dbReference type="ChEBI" id="CHEBI:57705"/>
    </ligand>
</feature>
<evidence type="ECO:0000259" key="12">
    <source>
        <dbReference type="Pfam" id="PF04101"/>
    </source>
</evidence>
<feature type="binding site" evidence="10">
    <location>
        <position position="171"/>
    </location>
    <ligand>
        <name>UDP-N-acetyl-alpha-D-glucosamine</name>
        <dbReference type="ChEBI" id="CHEBI:57705"/>
    </ligand>
</feature>
<dbReference type="EC" id="2.4.1.227" evidence="10"/>
<feature type="binding site" evidence="10">
    <location>
        <position position="252"/>
    </location>
    <ligand>
        <name>UDP-N-acetyl-alpha-D-glucosamine</name>
        <dbReference type="ChEBI" id="CHEBI:57705"/>
    </ligand>
</feature>
<dbReference type="NCBIfam" id="TIGR01133">
    <property type="entry name" value="murG"/>
    <property type="match status" value="1"/>
</dbReference>
<dbReference type="HAMAP" id="MF_00033">
    <property type="entry name" value="MurG"/>
    <property type="match status" value="1"/>
</dbReference>
<protein>
    <recommendedName>
        <fullName evidence="10">UDP-N-acetylglucosamine--N-acetylmuramyl-(pentapeptide) pyrophosphoryl-undecaprenol N-acetylglucosamine transferase</fullName>
        <ecNumber evidence="10">2.4.1.227</ecNumber>
    </recommendedName>
    <alternativeName>
        <fullName evidence="10">Undecaprenyl-PP-MurNAc-pentapeptide-UDPGlcNAc GlcNAc transferase</fullName>
    </alternativeName>
</protein>
<evidence type="ECO:0000256" key="5">
    <source>
        <dbReference type="ARBA" id="ARBA00022960"/>
    </source>
</evidence>
<keyword evidence="8 10" id="KW-0131">Cell cycle</keyword>
<dbReference type="Pfam" id="PF04101">
    <property type="entry name" value="Glyco_tran_28_C"/>
    <property type="match status" value="1"/>
</dbReference>
<evidence type="ECO:0000259" key="11">
    <source>
        <dbReference type="Pfam" id="PF03033"/>
    </source>
</evidence>
<dbReference type="InterPro" id="IPR004276">
    <property type="entry name" value="GlycoTrans_28_N"/>
</dbReference>
<organism evidence="13 14">
    <name type="scientific">Nonlabens dokdonensis</name>
    <dbReference type="NCBI Taxonomy" id="328515"/>
    <lineage>
        <taxon>Bacteria</taxon>
        <taxon>Pseudomonadati</taxon>
        <taxon>Bacteroidota</taxon>
        <taxon>Flavobacteriia</taxon>
        <taxon>Flavobacteriales</taxon>
        <taxon>Flavobacteriaceae</taxon>
        <taxon>Nonlabens</taxon>
    </lineage>
</organism>
<keyword evidence="1 10" id="KW-1003">Cell membrane</keyword>
<accession>A0ABX5Q147</accession>
<evidence type="ECO:0000256" key="3">
    <source>
        <dbReference type="ARBA" id="ARBA00022676"/>
    </source>
</evidence>
<dbReference type="InterPro" id="IPR007235">
    <property type="entry name" value="Glyco_trans_28_C"/>
</dbReference>
<feature type="binding site" evidence="10">
    <location>
        <begin position="16"/>
        <end position="18"/>
    </location>
    <ligand>
        <name>UDP-N-acetyl-alpha-D-glucosamine</name>
        <dbReference type="ChEBI" id="CHEBI:57705"/>
    </ligand>
</feature>
<feature type="binding site" evidence="10">
    <location>
        <position position="297"/>
    </location>
    <ligand>
        <name>UDP-N-acetyl-alpha-D-glucosamine</name>
        <dbReference type="ChEBI" id="CHEBI:57705"/>
    </ligand>
</feature>
<proteinExistence type="inferred from homology"/>
<evidence type="ECO:0000313" key="14">
    <source>
        <dbReference type="Proteomes" id="UP000248584"/>
    </source>
</evidence>
<evidence type="ECO:0000256" key="2">
    <source>
        <dbReference type="ARBA" id="ARBA00022618"/>
    </source>
</evidence>
<comment type="pathway">
    <text evidence="10">Cell wall biogenesis; peptidoglycan biosynthesis.</text>
</comment>
<keyword evidence="9 10" id="KW-0961">Cell wall biogenesis/degradation</keyword>
<sequence>MYSVKPYKIIISGGGTGGHIYPAISIANECKRRWPDCDILFVGASDRMEMEKVPAAGYTIKGLWISGIQRSLSLKNLAFPFKVIKSLIDARKIIKDFEPNIAIGTGGFASGPLLFMANKMSVPTLIQEQNSYPGITNKLLSKKVDKICVASTGLDRFFPKEKIVLTGNPVRQDLLDISNVREEAQEYFNLDPDKKVLLVLGGSLGSRRINKLIDTYKEHLMEEVQIIWQCGKIYYDEYWRQANHDLSVYKFIDRMDLAYAAADVIISRAGAGSISELSIVGKPVIFIPSPHVAEDHQTKNALAVVEKNAALMIKEQDLDHNFLTIWNGLIPDASLQDKLSSGIKNLALPEATNDIVNEIEQLLK</sequence>
<evidence type="ECO:0000256" key="7">
    <source>
        <dbReference type="ARBA" id="ARBA00023136"/>
    </source>
</evidence>
<comment type="function">
    <text evidence="10">Cell wall formation. Catalyzes the transfer of a GlcNAc subunit on undecaprenyl-pyrophosphoryl-MurNAc-pentapeptide (lipid intermediate I) to form undecaprenyl-pyrophosphoryl-MurNAc-(pentapeptide)GlcNAc (lipid intermediate II).</text>
</comment>
<keyword evidence="4 10" id="KW-0808">Transferase</keyword>
<evidence type="ECO:0000256" key="8">
    <source>
        <dbReference type="ARBA" id="ARBA00023306"/>
    </source>
</evidence>
<dbReference type="PANTHER" id="PTHR21015:SF22">
    <property type="entry name" value="GLYCOSYLTRANSFERASE"/>
    <property type="match status" value="1"/>
</dbReference>
<evidence type="ECO:0000256" key="1">
    <source>
        <dbReference type="ARBA" id="ARBA00022475"/>
    </source>
</evidence>
<feature type="binding site" evidence="10">
    <location>
        <position position="130"/>
    </location>
    <ligand>
        <name>UDP-N-acetyl-alpha-D-glucosamine</name>
        <dbReference type="ChEBI" id="CHEBI:57705"/>
    </ligand>
</feature>
<keyword evidence="14" id="KW-1185">Reference proteome</keyword>
<dbReference type="GO" id="GO:0016740">
    <property type="term" value="F:transferase activity"/>
    <property type="evidence" value="ECO:0007669"/>
    <property type="project" value="UniProtKB-KW"/>
</dbReference>
<dbReference type="Proteomes" id="UP000248584">
    <property type="component" value="Unassembled WGS sequence"/>
</dbReference>
<evidence type="ECO:0000256" key="10">
    <source>
        <dbReference type="HAMAP-Rule" id="MF_00033"/>
    </source>
</evidence>
<feature type="domain" description="Glycosyltransferase family 28 N-terminal" evidence="11">
    <location>
        <begin position="9"/>
        <end position="148"/>
    </location>
</feature>
<evidence type="ECO:0000313" key="13">
    <source>
        <dbReference type="EMBL" id="PZX43604.1"/>
    </source>
</evidence>
<dbReference type="SUPFAM" id="SSF53756">
    <property type="entry name" value="UDP-Glycosyltransferase/glycogen phosphorylase"/>
    <property type="match status" value="1"/>
</dbReference>
<name>A0ABX5Q147_9FLAO</name>
<keyword evidence="2 10" id="KW-0132">Cell division</keyword>
<dbReference type="EMBL" id="QKZR01000001">
    <property type="protein sequence ID" value="PZX43604.1"/>
    <property type="molecule type" value="Genomic_DNA"/>
</dbReference>
<dbReference type="CDD" id="cd03785">
    <property type="entry name" value="GT28_MurG"/>
    <property type="match status" value="1"/>
</dbReference>
<dbReference type="Pfam" id="PF03033">
    <property type="entry name" value="Glyco_transf_28"/>
    <property type="match status" value="1"/>
</dbReference>
<comment type="caution">
    <text evidence="13">The sequence shown here is derived from an EMBL/GenBank/DDBJ whole genome shotgun (WGS) entry which is preliminary data.</text>
</comment>
<comment type="catalytic activity">
    <reaction evidence="10">
        <text>di-trans,octa-cis-undecaprenyl diphospho-N-acetyl-alpha-D-muramoyl-L-alanyl-D-glutamyl-meso-2,6-diaminopimeloyl-D-alanyl-D-alanine + UDP-N-acetyl-alpha-D-glucosamine = di-trans,octa-cis-undecaprenyl diphospho-[N-acetyl-alpha-D-glucosaminyl-(1-&gt;4)]-N-acetyl-alpha-D-muramoyl-L-alanyl-D-glutamyl-meso-2,6-diaminopimeloyl-D-alanyl-D-alanine + UDP + H(+)</text>
        <dbReference type="Rhea" id="RHEA:31227"/>
        <dbReference type="ChEBI" id="CHEBI:15378"/>
        <dbReference type="ChEBI" id="CHEBI:57705"/>
        <dbReference type="ChEBI" id="CHEBI:58223"/>
        <dbReference type="ChEBI" id="CHEBI:61387"/>
        <dbReference type="ChEBI" id="CHEBI:61388"/>
        <dbReference type="EC" id="2.4.1.227"/>
    </reaction>
</comment>
<feature type="domain" description="Glycosyl transferase family 28 C-terminal" evidence="12">
    <location>
        <begin position="196"/>
        <end position="319"/>
    </location>
</feature>
<keyword evidence="6 10" id="KW-0573">Peptidoglycan synthesis</keyword>
<evidence type="ECO:0000256" key="9">
    <source>
        <dbReference type="ARBA" id="ARBA00023316"/>
    </source>
</evidence>
<reference evidence="13 14" key="1">
    <citation type="submission" date="2018-06" db="EMBL/GenBank/DDBJ databases">
        <title>Genomic Encyclopedia of Archaeal and Bacterial Type Strains, Phase II (KMG-II): from individual species to whole genera.</title>
        <authorList>
            <person name="Goeker M."/>
        </authorList>
    </citation>
    <scope>NUCLEOTIDE SEQUENCE [LARGE SCALE GENOMIC DNA]</scope>
    <source>
        <strain evidence="13 14">DSM 17205</strain>
    </source>
</reference>
<dbReference type="PANTHER" id="PTHR21015">
    <property type="entry name" value="UDP-N-ACETYLGLUCOSAMINE--N-ACETYLMURAMYL-(PENTAPEPTIDE) PYROPHOSPHORYL-UNDECAPRENOL N-ACETYLGLUCOSAMINE TRANSFERASE 1"/>
    <property type="match status" value="1"/>
</dbReference>